<name>A0A1B6GDF6_9HEMI</name>
<accession>A0A1B6GDF6</accession>
<organism evidence="1">
    <name type="scientific">Cuerna arida</name>
    <dbReference type="NCBI Taxonomy" id="1464854"/>
    <lineage>
        <taxon>Eukaryota</taxon>
        <taxon>Metazoa</taxon>
        <taxon>Ecdysozoa</taxon>
        <taxon>Arthropoda</taxon>
        <taxon>Hexapoda</taxon>
        <taxon>Insecta</taxon>
        <taxon>Pterygota</taxon>
        <taxon>Neoptera</taxon>
        <taxon>Paraneoptera</taxon>
        <taxon>Hemiptera</taxon>
        <taxon>Auchenorrhyncha</taxon>
        <taxon>Membracoidea</taxon>
        <taxon>Cicadellidae</taxon>
        <taxon>Cicadellinae</taxon>
        <taxon>Proconiini</taxon>
        <taxon>Cuerna</taxon>
    </lineage>
</organism>
<reference evidence="1" key="1">
    <citation type="submission" date="2015-11" db="EMBL/GenBank/DDBJ databases">
        <title>De novo transcriptome assembly of four potential Pierce s Disease insect vectors from Arizona vineyards.</title>
        <authorList>
            <person name="Tassone E.E."/>
        </authorList>
    </citation>
    <scope>NUCLEOTIDE SEQUENCE</scope>
</reference>
<dbReference type="EMBL" id="GECZ01009300">
    <property type="protein sequence ID" value="JAS60469.1"/>
    <property type="molecule type" value="Transcribed_RNA"/>
</dbReference>
<proteinExistence type="predicted"/>
<feature type="non-terminal residue" evidence="1">
    <location>
        <position position="1"/>
    </location>
</feature>
<evidence type="ECO:0000313" key="1">
    <source>
        <dbReference type="EMBL" id="JAS60469.1"/>
    </source>
</evidence>
<feature type="non-terminal residue" evidence="1">
    <location>
        <position position="157"/>
    </location>
</feature>
<dbReference type="AlphaFoldDB" id="A0A1B6GDF6"/>
<gene>
    <name evidence="1" type="ORF">g.18210</name>
</gene>
<sequence>TKIWQEYHGALTHYGNAIKKAKLNSWRAFCSEIRSTSEAARLQKVMAQTPINPVGTLCKPTGGFTATAEETLNLLLESHFPGCLFSGSMSDVLDPPTDSPWPRASREDWTLSRRVVTVSKIKWAISKFRPFKSPGGDEIFPALLQNGPEVLYLILCE</sequence>
<protein>
    <submittedName>
        <fullName evidence="1">Uncharacterized protein</fullName>
    </submittedName>
</protein>